<evidence type="ECO:0000313" key="3">
    <source>
        <dbReference type="EMBL" id="ADY53039.1"/>
    </source>
</evidence>
<protein>
    <submittedName>
        <fullName evidence="3">Sialate O-acetylesterase</fullName>
        <ecNumber evidence="3">3.1.1.53</ecNumber>
    </submittedName>
</protein>
<dbReference type="Pfam" id="PF03629">
    <property type="entry name" value="SASA"/>
    <property type="match status" value="1"/>
</dbReference>
<evidence type="ECO:0000256" key="1">
    <source>
        <dbReference type="ARBA" id="ARBA00022801"/>
    </source>
</evidence>
<dbReference type="RefSeq" id="WP_013633524.1">
    <property type="nucleotide sequence ID" value="NC_015177.1"/>
</dbReference>
<dbReference type="GO" id="GO:0001681">
    <property type="term" value="F:sialate O-acetylesterase activity"/>
    <property type="evidence" value="ECO:0007669"/>
    <property type="project" value="UniProtKB-EC"/>
</dbReference>
<feature type="domain" description="Sialate O-acetylesterase" evidence="2">
    <location>
        <begin position="111"/>
        <end position="338"/>
    </location>
</feature>
<sequence length="472" mass="52960">MKKLNNILYISLSTVFLSFSPIEKAYSQTKISSLLGSHMVLQQNTEVSIWGNDKPNTKITITSSWGQKSITTTNANGEWRTSIKTTKAGGPYTLNILGSEKISLEDILLGEVWLCSGQSNMEMPLKGFAGQPIQNAQELITNSTNTNLRLFHVKRNTSKTPLFDLVGTWKEATPLNVMDFSAVAYLYGKILQEKLNVPIGIICSSVGGTRVEAWTNNKTLKESDFDFSSIKNTDEITVNSPSVLFNAMINPLTPFNIKGVIWYQGESNRNNATQYQKLFMAMINSWRKEWGNENMPFYFTQIAPFEYNPSVNAAFLREAQLRTLQNTKNTGMAVTLDIGEKTCIHPAKKIEVAQRLSYWALAKTYGINGIPYSGPIYKSMKVTDGKIELDFEYAPNGISNFGKELKYFTIAGEDQIFYPAKAELERGKLKVSSQQVAKPVAVRYAWENFVEGNIFNVFGLPASSFRTDNWDN</sequence>
<organism evidence="3 4">
    <name type="scientific">Pseudopedobacter saltans (strain ATCC 51119 / DSM 12145 / JCM 21818 / CCUG 39354 / LMG 10337 / NBRC 100064 / NCIMB 13643)</name>
    <name type="common">Pedobacter saltans</name>
    <dbReference type="NCBI Taxonomy" id="762903"/>
    <lineage>
        <taxon>Bacteria</taxon>
        <taxon>Pseudomonadati</taxon>
        <taxon>Bacteroidota</taxon>
        <taxon>Sphingobacteriia</taxon>
        <taxon>Sphingobacteriales</taxon>
        <taxon>Sphingobacteriaceae</taxon>
        <taxon>Pseudopedobacter</taxon>
    </lineage>
</organism>
<reference evidence="3 4" key="1">
    <citation type="journal article" date="2011" name="Stand. Genomic Sci.">
        <title>Complete genome sequence of the gliding, heparinolytic Pedobacter saltans type strain (113).</title>
        <authorList>
            <person name="Liolios K."/>
            <person name="Sikorski J."/>
            <person name="Lu M."/>
            <person name="Nolan M."/>
            <person name="Lapidus A."/>
            <person name="Lucas S."/>
            <person name="Hammon N."/>
            <person name="Deshpande S."/>
            <person name="Cheng J.F."/>
            <person name="Tapia R."/>
            <person name="Han C."/>
            <person name="Goodwin L."/>
            <person name="Pitluck S."/>
            <person name="Huntemann M."/>
            <person name="Ivanova N."/>
            <person name="Pagani I."/>
            <person name="Mavromatis K."/>
            <person name="Ovchinikova G."/>
            <person name="Pati A."/>
            <person name="Chen A."/>
            <person name="Palaniappan K."/>
            <person name="Land M."/>
            <person name="Hauser L."/>
            <person name="Brambilla E.M."/>
            <person name="Kotsyurbenko O."/>
            <person name="Rohde M."/>
            <person name="Tindall B.J."/>
            <person name="Abt B."/>
            <person name="Goker M."/>
            <person name="Detter J.C."/>
            <person name="Woyke T."/>
            <person name="Bristow J."/>
            <person name="Eisen J.A."/>
            <person name="Markowitz V."/>
            <person name="Hugenholtz P."/>
            <person name="Klenk H.P."/>
            <person name="Kyrpides N.C."/>
        </authorList>
    </citation>
    <scope>NUCLEOTIDE SEQUENCE [LARGE SCALE GENOMIC DNA]</scope>
    <source>
        <strain evidence="4">ATCC 51119 / DSM 12145 / JCM 21818 / LMG 10337 / NBRC 100064 / NCIMB 13643</strain>
    </source>
</reference>
<dbReference type="EMBL" id="CP002545">
    <property type="protein sequence ID" value="ADY53039.1"/>
    <property type="molecule type" value="Genomic_DNA"/>
</dbReference>
<dbReference type="InterPro" id="IPR005181">
    <property type="entry name" value="SASA"/>
</dbReference>
<dbReference type="EC" id="3.1.1.53" evidence="3"/>
<dbReference type="Gene3D" id="3.40.50.1110">
    <property type="entry name" value="SGNH hydrolase"/>
    <property type="match status" value="1"/>
</dbReference>
<proteinExistence type="predicted"/>
<gene>
    <name evidence="3" type="ordered locus">Pedsa_2494</name>
</gene>
<evidence type="ECO:0000313" key="4">
    <source>
        <dbReference type="Proteomes" id="UP000000310"/>
    </source>
</evidence>
<dbReference type="HOGENOM" id="CLU_015150_0_0_10"/>
<dbReference type="OrthoDB" id="9816001at2"/>
<dbReference type="SUPFAM" id="SSF52266">
    <property type="entry name" value="SGNH hydrolase"/>
    <property type="match status" value="1"/>
</dbReference>
<dbReference type="InterPro" id="IPR036514">
    <property type="entry name" value="SGNH_hydro_sf"/>
</dbReference>
<dbReference type="KEGG" id="psn:Pedsa_2494"/>
<dbReference type="PANTHER" id="PTHR22901">
    <property type="entry name" value="SIALATE O-ACETYLESTERASE"/>
    <property type="match status" value="1"/>
</dbReference>
<keyword evidence="1 3" id="KW-0378">Hydrolase</keyword>
<dbReference type="AlphaFoldDB" id="F0SEX3"/>
<dbReference type="InterPro" id="IPR039329">
    <property type="entry name" value="SIAE"/>
</dbReference>
<dbReference type="PANTHER" id="PTHR22901:SF0">
    <property type="entry name" value="SIALATE O-ACETYLESTERASE"/>
    <property type="match status" value="1"/>
</dbReference>
<evidence type="ECO:0000259" key="2">
    <source>
        <dbReference type="Pfam" id="PF03629"/>
    </source>
</evidence>
<keyword evidence="4" id="KW-1185">Reference proteome</keyword>
<dbReference type="GO" id="GO:0005975">
    <property type="term" value="P:carbohydrate metabolic process"/>
    <property type="evidence" value="ECO:0007669"/>
    <property type="project" value="TreeGrafter"/>
</dbReference>
<accession>F0SEX3</accession>
<dbReference type="Proteomes" id="UP000000310">
    <property type="component" value="Chromosome"/>
</dbReference>
<dbReference type="STRING" id="762903.Pedsa_2494"/>
<name>F0SEX3_PSESL</name>
<reference evidence="4" key="2">
    <citation type="submission" date="2011-02" db="EMBL/GenBank/DDBJ databases">
        <title>The complete genome of Pedobacter saltans DSM 12145.</title>
        <authorList>
            <consortium name="US DOE Joint Genome Institute (JGI-PGF)"/>
            <person name="Lucas S."/>
            <person name="Copeland A."/>
            <person name="Lapidus A."/>
            <person name="Bruce D."/>
            <person name="Goodwin L."/>
            <person name="Pitluck S."/>
            <person name="Kyrpides N."/>
            <person name="Mavromatis K."/>
            <person name="Pagani I."/>
            <person name="Ivanova N."/>
            <person name="Ovchinnikova G."/>
            <person name="Lu M."/>
            <person name="Detter J.C."/>
            <person name="Han C."/>
            <person name="Land M."/>
            <person name="Hauser L."/>
            <person name="Markowitz V."/>
            <person name="Cheng J.-F."/>
            <person name="Hugenholtz P."/>
            <person name="Woyke T."/>
            <person name="Wu D."/>
            <person name="Tindall B."/>
            <person name="Pomrenke H.G."/>
            <person name="Brambilla E."/>
            <person name="Klenk H.-P."/>
            <person name="Eisen J.A."/>
        </authorList>
    </citation>
    <scope>NUCLEOTIDE SEQUENCE [LARGE SCALE GENOMIC DNA]</scope>
    <source>
        <strain evidence="4">ATCC 51119 / DSM 12145 / JCM 21818 / LMG 10337 / NBRC 100064 / NCIMB 13643</strain>
    </source>
</reference>
<dbReference type="eggNOG" id="COG1649">
    <property type="taxonomic scope" value="Bacteria"/>
</dbReference>